<dbReference type="EMBL" id="NMVO01000013">
    <property type="protein sequence ID" value="OYO13616.1"/>
    <property type="molecule type" value="Genomic_DNA"/>
</dbReference>
<evidence type="ECO:0000313" key="5">
    <source>
        <dbReference type="Proteomes" id="UP000215896"/>
    </source>
</evidence>
<evidence type="ECO:0000256" key="2">
    <source>
        <dbReference type="ARBA" id="ARBA00023125"/>
    </source>
</evidence>
<dbReference type="InterPro" id="IPR011711">
    <property type="entry name" value="GntR_C"/>
</dbReference>
<organism evidence="4 5">
    <name type="scientific">Enemella evansiae</name>
    <dbReference type="NCBI Taxonomy" id="2016499"/>
    <lineage>
        <taxon>Bacteria</taxon>
        <taxon>Bacillati</taxon>
        <taxon>Actinomycetota</taxon>
        <taxon>Actinomycetes</taxon>
        <taxon>Propionibacteriales</taxon>
        <taxon>Propionibacteriaceae</taxon>
        <taxon>Enemella</taxon>
    </lineage>
</organism>
<dbReference type="Gene3D" id="1.10.10.10">
    <property type="entry name" value="Winged helix-like DNA-binding domain superfamily/Winged helix DNA-binding domain"/>
    <property type="match status" value="1"/>
</dbReference>
<keyword evidence="2" id="KW-0238">DNA-binding</keyword>
<dbReference type="PANTHER" id="PTHR43537:SF24">
    <property type="entry name" value="GLUCONATE OPERON TRANSCRIPTIONAL REPRESSOR"/>
    <property type="match status" value="1"/>
</dbReference>
<protein>
    <submittedName>
        <fullName evidence="4">GntR family transcriptional regulator</fullName>
    </submittedName>
</protein>
<dbReference type="OrthoDB" id="4164516at2"/>
<dbReference type="RefSeq" id="WP_094405708.1">
    <property type="nucleotide sequence ID" value="NZ_NMVO01000013.1"/>
</dbReference>
<keyword evidence="5" id="KW-1185">Reference proteome</keyword>
<evidence type="ECO:0000256" key="1">
    <source>
        <dbReference type="ARBA" id="ARBA00023015"/>
    </source>
</evidence>
<dbReference type="AlphaFoldDB" id="A0A255GGF3"/>
<dbReference type="Pfam" id="PF07729">
    <property type="entry name" value="FCD"/>
    <property type="match status" value="1"/>
</dbReference>
<gene>
    <name evidence="4" type="ORF">CGZ94_11680</name>
</gene>
<dbReference type="InterPro" id="IPR000524">
    <property type="entry name" value="Tscrpt_reg_HTH_GntR"/>
</dbReference>
<evidence type="ECO:0000313" key="4">
    <source>
        <dbReference type="EMBL" id="OYO13616.1"/>
    </source>
</evidence>
<dbReference type="InterPro" id="IPR008920">
    <property type="entry name" value="TF_FadR/GntR_C"/>
</dbReference>
<dbReference type="Proteomes" id="UP000215896">
    <property type="component" value="Unassembled WGS sequence"/>
</dbReference>
<comment type="caution">
    <text evidence="4">The sequence shown here is derived from an EMBL/GenBank/DDBJ whole genome shotgun (WGS) entry which is preliminary data.</text>
</comment>
<reference evidence="4 5" key="1">
    <citation type="submission" date="2017-07" db="EMBL/GenBank/DDBJ databases">
        <title>Draft whole genome sequences of clinical Proprionibacteriaceae strains.</title>
        <authorList>
            <person name="Bernier A.-M."/>
            <person name="Bernard K."/>
            <person name="Domingo M.-C."/>
        </authorList>
    </citation>
    <scope>NUCLEOTIDE SEQUENCE [LARGE SCALE GENOMIC DNA]</scope>
    <source>
        <strain evidence="4 5">NML 030167</strain>
    </source>
</reference>
<dbReference type="SMART" id="SM00345">
    <property type="entry name" value="HTH_GNTR"/>
    <property type="match status" value="1"/>
</dbReference>
<sequence length="228" mass="25417">METPEAAPTTGRLRAYEYLRDNILTDPDRHGTFLNEQELASEIGVSRTPVREALLLLVADDLVELIPQRGAYIPKVGPREVSDLFEVRRVVEKHAASITIDESTVPGRAMGDLLGRQQELEVDDQASFKEFITLDRDFHQALVDAAGNRLFASLYAKLRARQMLVGIEAVLWHPNRMASVCAEHQAILDALIDGDLPAAHRAIDDHLSTTRGLVRERAARHPFSGHSR</sequence>
<dbReference type="PRINTS" id="PR00035">
    <property type="entry name" value="HTHGNTR"/>
</dbReference>
<dbReference type="SMART" id="SM00895">
    <property type="entry name" value="FCD"/>
    <property type="match status" value="1"/>
</dbReference>
<dbReference type="Pfam" id="PF00392">
    <property type="entry name" value="GntR"/>
    <property type="match status" value="1"/>
</dbReference>
<dbReference type="GO" id="GO:0003677">
    <property type="term" value="F:DNA binding"/>
    <property type="evidence" value="ECO:0007669"/>
    <property type="project" value="UniProtKB-KW"/>
</dbReference>
<proteinExistence type="predicted"/>
<evidence type="ECO:0000256" key="3">
    <source>
        <dbReference type="ARBA" id="ARBA00023163"/>
    </source>
</evidence>
<accession>A0A4R6LM94</accession>
<dbReference type="PANTHER" id="PTHR43537">
    <property type="entry name" value="TRANSCRIPTIONAL REGULATOR, GNTR FAMILY"/>
    <property type="match status" value="1"/>
</dbReference>
<dbReference type="Gene3D" id="1.20.120.530">
    <property type="entry name" value="GntR ligand-binding domain-like"/>
    <property type="match status" value="1"/>
</dbReference>
<dbReference type="SUPFAM" id="SSF48008">
    <property type="entry name" value="GntR ligand-binding domain-like"/>
    <property type="match status" value="1"/>
</dbReference>
<dbReference type="InterPro" id="IPR036388">
    <property type="entry name" value="WH-like_DNA-bd_sf"/>
</dbReference>
<dbReference type="SUPFAM" id="SSF46785">
    <property type="entry name" value="Winged helix' DNA-binding domain"/>
    <property type="match status" value="1"/>
</dbReference>
<name>A0A255GGF3_9ACTN</name>
<keyword evidence="3" id="KW-0804">Transcription</keyword>
<keyword evidence="1" id="KW-0805">Transcription regulation</keyword>
<dbReference type="GO" id="GO:0003700">
    <property type="term" value="F:DNA-binding transcription factor activity"/>
    <property type="evidence" value="ECO:0007669"/>
    <property type="project" value="InterPro"/>
</dbReference>
<accession>A0A255GGF3</accession>
<dbReference type="PROSITE" id="PS50949">
    <property type="entry name" value="HTH_GNTR"/>
    <property type="match status" value="1"/>
</dbReference>
<dbReference type="InterPro" id="IPR036390">
    <property type="entry name" value="WH_DNA-bd_sf"/>
</dbReference>